<dbReference type="Gene3D" id="3.40.50.620">
    <property type="entry name" value="HUPs"/>
    <property type="match status" value="1"/>
</dbReference>
<reference evidence="6" key="1">
    <citation type="journal article" date="2022" name="Int. J. Syst. Evol. Microbiol.">
        <title>Anaeromyxobacter oryzae sp. nov., Anaeromyxobacter diazotrophicus sp. nov. and Anaeromyxobacter paludicola sp. nov., isolated from paddy soils.</title>
        <authorList>
            <person name="Itoh H."/>
            <person name="Xu Z."/>
            <person name="Mise K."/>
            <person name="Masuda Y."/>
            <person name="Ushijima N."/>
            <person name="Hayakawa C."/>
            <person name="Shiratori Y."/>
            <person name="Senoo K."/>
        </authorList>
    </citation>
    <scope>NUCLEOTIDE SEQUENCE [LARGE SCALE GENOMIC DNA]</scope>
    <source>
        <strain evidence="6">Red232</strain>
    </source>
</reference>
<accession>A0ABM7X1B3</accession>
<name>A0ABM7X1B3_9BACT</name>
<dbReference type="InterPro" id="IPR014729">
    <property type="entry name" value="Rossmann-like_a/b/a_fold"/>
</dbReference>
<dbReference type="Proteomes" id="UP001162891">
    <property type="component" value="Chromosome"/>
</dbReference>
<dbReference type="InterPro" id="IPR012255">
    <property type="entry name" value="ETF_b"/>
</dbReference>
<dbReference type="InterPro" id="IPR014730">
    <property type="entry name" value="ETF_a/b_N"/>
</dbReference>
<evidence type="ECO:0000313" key="5">
    <source>
        <dbReference type="EMBL" id="BDG05573.1"/>
    </source>
</evidence>
<evidence type="ECO:0000256" key="2">
    <source>
        <dbReference type="ARBA" id="ARBA00022448"/>
    </source>
</evidence>
<feature type="domain" description="Electron transfer flavoprotein alpha/beta-subunit N-terminal" evidence="4">
    <location>
        <begin position="28"/>
        <end position="220"/>
    </location>
</feature>
<keyword evidence="6" id="KW-1185">Reference proteome</keyword>
<evidence type="ECO:0000256" key="3">
    <source>
        <dbReference type="ARBA" id="ARBA00022982"/>
    </source>
</evidence>
<dbReference type="PANTHER" id="PTHR21294">
    <property type="entry name" value="ELECTRON TRANSFER FLAVOPROTEIN BETA-SUBUNIT"/>
    <property type="match status" value="1"/>
</dbReference>
<dbReference type="RefSeq" id="WP_248354526.1">
    <property type="nucleotide sequence ID" value="NZ_AP025591.1"/>
</dbReference>
<keyword evidence="2" id="KW-0813">Transport</keyword>
<organism evidence="5 6">
    <name type="scientific">Anaeromyxobacter oryzae</name>
    <dbReference type="NCBI Taxonomy" id="2918170"/>
    <lineage>
        <taxon>Bacteria</taxon>
        <taxon>Pseudomonadati</taxon>
        <taxon>Myxococcota</taxon>
        <taxon>Myxococcia</taxon>
        <taxon>Myxococcales</taxon>
        <taxon>Cystobacterineae</taxon>
        <taxon>Anaeromyxobacteraceae</taxon>
        <taxon>Anaeromyxobacter</taxon>
    </lineage>
</organism>
<sequence length="300" mass="31724">MASKRLDIVVLLREVRDPRPPARLAGGGAAVRDTGLRRIVNPDDLSALEVAAGLADARDAAVTAVALGSDRLDDALRLALSMGAARAVRVWDDAMEDGDAVAEARVLRRVLEILRPALFLAGTRLLDRGDDPSPALAAASAGLPLASAALSLRLDPDRDRAEVVRRSEKGARQRVALHLPCAVLVDAAAAEPRYPDLPAVLRSIEAPVERWGIEELGLPARALGFDGAALRAAGVGVPRCDPLRVEAPDASLPAHERVRQLFSGGIRPRGGRMHFGTADEAASRILEILGEEGLVPRSAR</sequence>
<dbReference type="EMBL" id="AP025591">
    <property type="protein sequence ID" value="BDG05573.1"/>
    <property type="molecule type" value="Genomic_DNA"/>
</dbReference>
<comment type="similarity">
    <text evidence="1">Belongs to the ETF beta-subunit/FixA family.</text>
</comment>
<dbReference type="SMART" id="SM00893">
    <property type="entry name" value="ETF"/>
    <property type="match status" value="1"/>
</dbReference>
<protein>
    <recommendedName>
        <fullName evidence="4">Electron transfer flavoprotein alpha/beta-subunit N-terminal domain-containing protein</fullName>
    </recommendedName>
</protein>
<evidence type="ECO:0000259" key="4">
    <source>
        <dbReference type="SMART" id="SM00893"/>
    </source>
</evidence>
<proteinExistence type="inferred from homology"/>
<dbReference type="Pfam" id="PF01012">
    <property type="entry name" value="ETF"/>
    <property type="match status" value="1"/>
</dbReference>
<keyword evidence="3" id="KW-0249">Electron transport</keyword>
<evidence type="ECO:0000256" key="1">
    <source>
        <dbReference type="ARBA" id="ARBA00007557"/>
    </source>
</evidence>
<evidence type="ECO:0000313" key="6">
    <source>
        <dbReference type="Proteomes" id="UP001162891"/>
    </source>
</evidence>
<dbReference type="PANTHER" id="PTHR21294:SF8">
    <property type="entry name" value="ELECTRON TRANSFER FLAVOPROTEIN SUBUNIT BETA"/>
    <property type="match status" value="1"/>
</dbReference>
<dbReference type="SUPFAM" id="SSF52402">
    <property type="entry name" value="Adenine nucleotide alpha hydrolases-like"/>
    <property type="match status" value="1"/>
</dbReference>
<gene>
    <name evidence="5" type="ORF">AMOR_45690</name>
</gene>